<dbReference type="PANTHER" id="PTHR46797:SF1">
    <property type="entry name" value="METHYLPHOSPHONATE SYNTHASE"/>
    <property type="match status" value="1"/>
</dbReference>
<reference evidence="3 4" key="1">
    <citation type="journal article" date="2019" name="ISME J.">
        <title>Genome analyses of uncultured TG2/ZB3 bacteria in 'Margulisbacteria' specifically attached to ectosymbiotic spirochetes of protists in the termite gut.</title>
        <authorList>
            <person name="Utami Y.D."/>
            <person name="Kuwahara H."/>
            <person name="Igai K."/>
            <person name="Murakami T."/>
            <person name="Sugaya K."/>
            <person name="Morikawa T."/>
            <person name="Nagura Y."/>
            <person name="Yuki M."/>
            <person name="Deevong P."/>
            <person name="Inoue T."/>
            <person name="Kihara K."/>
            <person name="Lo N."/>
            <person name="Yamada A."/>
            <person name="Ohkuma M."/>
            <person name="Hongoh Y."/>
        </authorList>
    </citation>
    <scope>NUCLEOTIDE SEQUENCE [LARGE SCALE GENOMIC DNA]</scope>
    <source>
        <strain evidence="3">NkOx7-01</strain>
    </source>
</reference>
<dbReference type="InterPro" id="IPR001387">
    <property type="entry name" value="Cro/C1-type_HTH"/>
</dbReference>
<dbReference type="GO" id="GO:0005829">
    <property type="term" value="C:cytosol"/>
    <property type="evidence" value="ECO:0007669"/>
    <property type="project" value="TreeGrafter"/>
</dbReference>
<dbReference type="InterPro" id="IPR050807">
    <property type="entry name" value="TransReg_Diox_bact_type"/>
</dbReference>
<dbReference type="Gene3D" id="1.10.260.40">
    <property type="entry name" value="lambda repressor-like DNA-binding domains"/>
    <property type="match status" value="1"/>
</dbReference>
<protein>
    <submittedName>
        <fullName evidence="3">Helix-turn-helix XRE-family transcriptional regulators</fullName>
    </submittedName>
</protein>
<evidence type="ECO:0000259" key="2">
    <source>
        <dbReference type="PROSITE" id="PS50943"/>
    </source>
</evidence>
<organism evidence="3 4">
    <name type="scientific">Termititenax aidoneus</name>
    <dbReference type="NCBI Taxonomy" id="2218524"/>
    <lineage>
        <taxon>Bacteria</taxon>
        <taxon>Bacillati</taxon>
        <taxon>Candidatus Margulisiibacteriota</taxon>
        <taxon>Candidatus Termititenacia</taxon>
        <taxon>Candidatus Termititenacales</taxon>
        <taxon>Candidatus Termititenacaceae</taxon>
        <taxon>Candidatus Termititenax</taxon>
    </lineage>
</organism>
<dbReference type="InterPro" id="IPR010982">
    <property type="entry name" value="Lambda_DNA-bd_dom_sf"/>
</dbReference>
<gene>
    <name evidence="3" type="ORF">NO1_1466</name>
</gene>
<dbReference type="PANTHER" id="PTHR46797">
    <property type="entry name" value="HTH-TYPE TRANSCRIPTIONAL REGULATOR"/>
    <property type="match status" value="1"/>
</dbReference>
<evidence type="ECO:0000313" key="3">
    <source>
        <dbReference type="EMBL" id="GBR74258.1"/>
    </source>
</evidence>
<feature type="domain" description="HTH cro/C1-type" evidence="2">
    <location>
        <begin position="29"/>
        <end position="83"/>
    </location>
</feature>
<dbReference type="EMBL" id="BGZN01000036">
    <property type="protein sequence ID" value="GBR74258.1"/>
    <property type="molecule type" value="Genomic_DNA"/>
</dbReference>
<dbReference type="GO" id="GO:0003677">
    <property type="term" value="F:DNA binding"/>
    <property type="evidence" value="ECO:0007669"/>
    <property type="project" value="UniProtKB-KW"/>
</dbReference>
<keyword evidence="4" id="KW-1185">Reference proteome</keyword>
<name>A0A388TCB5_TERA1</name>
<dbReference type="Pfam" id="PF01381">
    <property type="entry name" value="HTH_3"/>
    <property type="match status" value="1"/>
</dbReference>
<keyword evidence="1" id="KW-0238">DNA-binding</keyword>
<accession>A0A388TCB5</accession>
<dbReference type="Proteomes" id="UP000269352">
    <property type="component" value="Unassembled WGS sequence"/>
</dbReference>
<sequence length="88" mass="10236">MHVTSITYVSVKSIVTYMKFNIRKLANKIRRLRRQQGLTREKLAFENDLSKPTITRIERNEFDPKLSTLLKIAQGLDVKISELLSCLD</sequence>
<dbReference type="CDD" id="cd00093">
    <property type="entry name" value="HTH_XRE"/>
    <property type="match status" value="1"/>
</dbReference>
<dbReference type="SUPFAM" id="SSF47413">
    <property type="entry name" value="lambda repressor-like DNA-binding domains"/>
    <property type="match status" value="1"/>
</dbReference>
<evidence type="ECO:0000256" key="1">
    <source>
        <dbReference type="ARBA" id="ARBA00023125"/>
    </source>
</evidence>
<evidence type="ECO:0000313" key="4">
    <source>
        <dbReference type="Proteomes" id="UP000269352"/>
    </source>
</evidence>
<dbReference type="GO" id="GO:0003700">
    <property type="term" value="F:DNA-binding transcription factor activity"/>
    <property type="evidence" value="ECO:0007669"/>
    <property type="project" value="TreeGrafter"/>
</dbReference>
<dbReference type="PROSITE" id="PS50943">
    <property type="entry name" value="HTH_CROC1"/>
    <property type="match status" value="1"/>
</dbReference>
<dbReference type="AlphaFoldDB" id="A0A388TCB5"/>
<comment type="caution">
    <text evidence="3">The sequence shown here is derived from an EMBL/GenBank/DDBJ whole genome shotgun (WGS) entry which is preliminary data.</text>
</comment>
<proteinExistence type="predicted"/>
<dbReference type="SMART" id="SM00530">
    <property type="entry name" value="HTH_XRE"/>
    <property type="match status" value="1"/>
</dbReference>